<dbReference type="PANTHER" id="PTHR35333">
    <property type="entry name" value="BETA-LACTAMASE"/>
    <property type="match status" value="1"/>
</dbReference>
<sequence length="262" mass="27542">MSVQSRPRHRGLIIVLVAAVVVAAAALGTAFALRSGPGPVAAESSATSVVVFDRTTGKTLRADEPDARFRSASLVKLLIAIDLVQRGHVTPQHPSARVTRMLAYSDDTIADALWTSGGATGIVRRTVSSLNLSDTEPPVDPGRWGDTLLSASDVVKIYRAVLALPASQRDLILDPLRDAPETAADGTNQHFGIPSALPGRSWAIKQGWAAGRGGVDAHTSGLVGPDDRYVVVVLSHRPSGTKPESAEQEVTQKTAEVEPLLG</sequence>
<dbReference type="GO" id="GO:0008800">
    <property type="term" value="F:beta-lactamase activity"/>
    <property type="evidence" value="ECO:0007669"/>
    <property type="project" value="InterPro"/>
</dbReference>
<proteinExistence type="predicted"/>
<evidence type="ECO:0008006" key="4">
    <source>
        <dbReference type="Google" id="ProtNLM"/>
    </source>
</evidence>
<reference evidence="2 3" key="1">
    <citation type="submission" date="2020-07" db="EMBL/GenBank/DDBJ databases">
        <title>Sequencing the genomes of 1000 actinobacteria strains.</title>
        <authorList>
            <person name="Klenk H.-P."/>
        </authorList>
    </citation>
    <scope>NUCLEOTIDE SEQUENCE [LARGE SCALE GENOMIC DNA]</scope>
    <source>
        <strain evidence="2 3">DSM 104006</strain>
    </source>
</reference>
<dbReference type="InterPro" id="IPR000871">
    <property type="entry name" value="Beta-lactam_class-A"/>
</dbReference>
<gene>
    <name evidence="2" type="ORF">HNR02_004462</name>
</gene>
<dbReference type="Gene3D" id="3.40.710.10">
    <property type="entry name" value="DD-peptidase/beta-lactamase superfamily"/>
    <property type="match status" value="1"/>
</dbReference>
<dbReference type="EMBL" id="JACCFK010000001">
    <property type="protein sequence ID" value="NYI91139.1"/>
    <property type="molecule type" value="Genomic_DNA"/>
</dbReference>
<dbReference type="SUPFAM" id="SSF56601">
    <property type="entry name" value="beta-lactamase/transpeptidase-like"/>
    <property type="match status" value="1"/>
</dbReference>
<keyword evidence="3" id="KW-1185">Reference proteome</keyword>
<evidence type="ECO:0000256" key="1">
    <source>
        <dbReference type="SAM" id="MobiDB-lite"/>
    </source>
</evidence>
<evidence type="ECO:0000313" key="3">
    <source>
        <dbReference type="Proteomes" id="UP000549616"/>
    </source>
</evidence>
<dbReference type="InterPro" id="IPR012338">
    <property type="entry name" value="Beta-lactam/transpept-like"/>
</dbReference>
<evidence type="ECO:0000313" key="2">
    <source>
        <dbReference type="EMBL" id="NYI91139.1"/>
    </source>
</evidence>
<dbReference type="AlphaFoldDB" id="A0A853B7R7"/>
<dbReference type="Proteomes" id="UP000549616">
    <property type="component" value="Unassembled WGS sequence"/>
</dbReference>
<feature type="region of interest" description="Disordered" evidence="1">
    <location>
        <begin position="238"/>
        <end position="262"/>
    </location>
</feature>
<dbReference type="GO" id="GO:0046677">
    <property type="term" value="P:response to antibiotic"/>
    <property type="evidence" value="ECO:0007669"/>
    <property type="project" value="InterPro"/>
</dbReference>
<comment type="caution">
    <text evidence="2">The sequence shown here is derived from an EMBL/GenBank/DDBJ whole genome shotgun (WGS) entry which is preliminary data.</text>
</comment>
<protein>
    <recommendedName>
        <fullName evidence="4">Beta-lactamase class A</fullName>
    </recommendedName>
</protein>
<dbReference type="RefSeq" id="WP_179775066.1">
    <property type="nucleotide sequence ID" value="NZ_JACCFK010000001.1"/>
</dbReference>
<organism evidence="2 3">
    <name type="scientific">Amycolatopsis endophytica</name>
    <dbReference type="NCBI Taxonomy" id="860233"/>
    <lineage>
        <taxon>Bacteria</taxon>
        <taxon>Bacillati</taxon>
        <taxon>Actinomycetota</taxon>
        <taxon>Actinomycetes</taxon>
        <taxon>Pseudonocardiales</taxon>
        <taxon>Pseudonocardiaceae</taxon>
        <taxon>Amycolatopsis</taxon>
    </lineage>
</organism>
<dbReference type="PANTHER" id="PTHR35333:SF3">
    <property type="entry name" value="BETA-LACTAMASE-TYPE TRANSPEPTIDASE FOLD CONTAINING PROTEIN"/>
    <property type="match status" value="1"/>
</dbReference>
<dbReference type="GO" id="GO:0030655">
    <property type="term" value="P:beta-lactam antibiotic catabolic process"/>
    <property type="evidence" value="ECO:0007669"/>
    <property type="project" value="InterPro"/>
</dbReference>
<name>A0A853B7R7_9PSEU</name>
<accession>A0A853B7R7</accession>